<dbReference type="Proteomes" id="UP000469890">
    <property type="component" value="Unassembled WGS sequence"/>
</dbReference>
<evidence type="ECO:0000256" key="2">
    <source>
        <dbReference type="PROSITE-ProRule" id="PRU00192"/>
    </source>
</evidence>
<keyword evidence="4" id="KW-1133">Transmembrane helix</keyword>
<name>A0A8H4B6W6_MUCCL</name>
<keyword evidence="1 2" id="KW-0728">SH3 domain</keyword>
<dbReference type="PROSITE" id="PS50002">
    <property type="entry name" value="SH3"/>
    <property type="match status" value="1"/>
</dbReference>
<evidence type="ECO:0000259" key="5">
    <source>
        <dbReference type="PROSITE" id="PS50002"/>
    </source>
</evidence>
<feature type="region of interest" description="Disordered" evidence="3">
    <location>
        <begin position="1351"/>
        <end position="1384"/>
    </location>
</feature>
<dbReference type="PANTHER" id="PTHR31778">
    <property type="entry name" value="BUD SITE SELECTION PROTEIN RAX2"/>
    <property type="match status" value="1"/>
</dbReference>
<feature type="domain" description="SH3" evidence="5">
    <location>
        <begin position="1440"/>
        <end position="1505"/>
    </location>
</feature>
<feature type="compositionally biased region" description="Low complexity" evidence="3">
    <location>
        <begin position="1368"/>
        <end position="1378"/>
    </location>
</feature>
<comment type="caution">
    <text evidence="6">The sequence shown here is derived from an EMBL/GenBank/DDBJ whole genome shotgun (WGS) entry which is preliminary data.</text>
</comment>
<evidence type="ECO:0000256" key="1">
    <source>
        <dbReference type="ARBA" id="ARBA00022443"/>
    </source>
</evidence>
<protein>
    <submittedName>
        <fullName evidence="6">Cortical protein marker for cell polarity-domain-containing protein</fullName>
    </submittedName>
</protein>
<dbReference type="InterPro" id="IPR011043">
    <property type="entry name" value="Gal_Oxase/kelch_b-propeller"/>
</dbReference>
<dbReference type="Gene3D" id="2.120.10.80">
    <property type="entry name" value="Kelch-type beta propeller"/>
    <property type="match status" value="1"/>
</dbReference>
<evidence type="ECO:0000256" key="3">
    <source>
        <dbReference type="SAM" id="MobiDB-lite"/>
    </source>
</evidence>
<keyword evidence="4" id="KW-0472">Membrane</keyword>
<evidence type="ECO:0000313" key="6">
    <source>
        <dbReference type="EMBL" id="KAF1796574.1"/>
    </source>
</evidence>
<dbReference type="InterPro" id="IPR036028">
    <property type="entry name" value="SH3-like_dom_sf"/>
</dbReference>
<dbReference type="SMART" id="SM00326">
    <property type="entry name" value="SH3"/>
    <property type="match status" value="1"/>
</dbReference>
<organism evidence="6 7">
    <name type="scientific">Mucor circinelloides f. lusitanicus</name>
    <name type="common">Mucor racemosus var. lusitanicus</name>
    <dbReference type="NCBI Taxonomy" id="29924"/>
    <lineage>
        <taxon>Eukaryota</taxon>
        <taxon>Fungi</taxon>
        <taxon>Fungi incertae sedis</taxon>
        <taxon>Mucoromycota</taxon>
        <taxon>Mucoromycotina</taxon>
        <taxon>Mucoromycetes</taxon>
        <taxon>Mucorales</taxon>
        <taxon>Mucorineae</taxon>
        <taxon>Mucoraceae</taxon>
        <taxon>Mucor</taxon>
    </lineage>
</organism>
<dbReference type="InterPro" id="IPR001452">
    <property type="entry name" value="SH3_domain"/>
</dbReference>
<dbReference type="InterPro" id="IPR048265">
    <property type="entry name" value="Rax2-like_third"/>
</dbReference>
<keyword evidence="4" id="KW-0812">Transmembrane</keyword>
<reference evidence="6 7" key="1">
    <citation type="submission" date="2019-09" db="EMBL/GenBank/DDBJ databases">
        <authorList>
            <consortium name="DOE Joint Genome Institute"/>
            <person name="Mondo S.J."/>
            <person name="Navarro-Mendoza M.I."/>
            <person name="Perez-Arques C."/>
            <person name="Panchal S."/>
            <person name="Nicolas F.E."/>
            <person name="Ganguly P."/>
            <person name="Pangilinan J."/>
            <person name="Grigoriev I."/>
            <person name="Heitman J."/>
            <person name="Sanya K."/>
            <person name="Garre V."/>
        </authorList>
    </citation>
    <scope>NUCLEOTIDE SEQUENCE [LARGE SCALE GENOMIC DNA]</scope>
    <source>
        <strain evidence="6 7">MU402</strain>
    </source>
</reference>
<dbReference type="EMBL" id="JAAECE010000012">
    <property type="protein sequence ID" value="KAF1796574.1"/>
    <property type="molecule type" value="Genomic_DNA"/>
</dbReference>
<dbReference type="GO" id="GO:1902929">
    <property type="term" value="C:plasma membrane of growing cell tip"/>
    <property type="evidence" value="ECO:0007669"/>
    <property type="project" value="TreeGrafter"/>
</dbReference>
<dbReference type="Pfam" id="PF20843">
    <property type="entry name" value="Rax2_3"/>
    <property type="match status" value="1"/>
</dbReference>
<dbReference type="InterPro" id="IPR024982">
    <property type="entry name" value="Rax2-like_C"/>
</dbReference>
<dbReference type="PANTHER" id="PTHR31778:SF2">
    <property type="entry name" value="BUD SITE SELECTION PROTEIN RAX2"/>
    <property type="match status" value="1"/>
</dbReference>
<dbReference type="InterPro" id="IPR048266">
    <property type="entry name" value="Rax2-like_second"/>
</dbReference>
<dbReference type="Gene3D" id="2.30.30.40">
    <property type="entry name" value="SH3 Domains"/>
    <property type="match status" value="1"/>
</dbReference>
<accession>A0A8H4B6W6</accession>
<dbReference type="SUPFAM" id="SSF75011">
    <property type="entry name" value="3-carboxy-cis,cis-mucoante lactonizing enzyme"/>
    <property type="match status" value="1"/>
</dbReference>
<evidence type="ECO:0000313" key="7">
    <source>
        <dbReference type="Proteomes" id="UP000469890"/>
    </source>
</evidence>
<feature type="transmembrane region" description="Helical" evidence="4">
    <location>
        <begin position="1048"/>
        <end position="1072"/>
    </location>
</feature>
<evidence type="ECO:0000256" key="4">
    <source>
        <dbReference type="SAM" id="Phobius"/>
    </source>
</evidence>
<dbReference type="Pfam" id="PF00018">
    <property type="entry name" value="SH3_1"/>
    <property type="match status" value="1"/>
</dbReference>
<dbReference type="SUPFAM" id="SSF50965">
    <property type="entry name" value="Galactose oxidase, central domain"/>
    <property type="match status" value="1"/>
</dbReference>
<feature type="region of interest" description="Disordered" evidence="3">
    <location>
        <begin position="1107"/>
        <end position="1131"/>
    </location>
</feature>
<dbReference type="SUPFAM" id="SSF50044">
    <property type="entry name" value="SH3-domain"/>
    <property type="match status" value="1"/>
</dbReference>
<dbReference type="Pfam" id="PF20842">
    <property type="entry name" value="Rax2_2"/>
    <property type="match status" value="1"/>
</dbReference>
<proteinExistence type="predicted"/>
<gene>
    <name evidence="6" type="ORF">FB192DRAFT_1292342</name>
</gene>
<sequence length="1507" mass="160613">MLSDTLYIAGNFSTLKGTSVNNIASIDLASNSQQIKPLHYGLDGPVYSLYCDAAQNQVYAGGAFIAPVETSMIKYSDSLSQFGGSVAVWKNQQWSGLPWKGVNGPVYSIAKTSTSVLFAGQFTASTDGQPYHAPATQPISLSSSVSGVSATNTASNSAAPGSIICADATNTKPWILSDGVNGTWQTTFLDYSVNPVLIRISNSKLENHQTHQFSIRSLVDATTYQLVYLDPDTNLTRTCSTNCSLSKDTNVLYQDFRITNISLTNGIAIDIHSWYGVSGGLASVKVFQSEIFAYAVDASASNICASTSSSTTSNSTTLPRIASQGNWTVSNTSIPYLTVPVTKSDLASPPSVTFYPNLAESGLYEVLLYSPTCSGSECTTRANVDVFIATSASYTANVTLASSTSTSATSQSIFSGYFDVSSNFTPSVKVALAKNASFSTSSSSTMTLVAHAVQFIKNPSVDVLSSVIQYNTTQSTVTATSIPWGKLADNLASQSTVKSMDVFQDTIYMAGNFTGSDKSYNKYTNMVQYNVNERQLKALPNQGFNGPVESIKYSFCFAVEMYVGGSFSMMTGNTSVVDYTANVARYNMQTGTWSALNAGVDGPVAALSWSQEKQYIIVSGAFSQLLTKDASSTRITASGTAVWNTGSQQWTTDTPYMSGTVYATVHHSNNDYYLGSLKSVQRYAFNGISFISNDNTMSSPFDGNSVQASSNATTTTIFGGQFTLPTAGQQQQQTIQNIAIYDNGAWSGVSGADWQGTVHSMAVHQDMLYVGGRFTGPSSHDLAVFDLTKKSLSLTPDVKTSDGSPASVNIVRHIAPRNTMVIGGNFTSVGSLSCSCVCSLDLQSLQWSSLGSGLVGQVQDVQWINGKLVATGNMSLNNSPLTIAEYDYDKSTWGPFGTANLPGPSTTLSFDNNTQHVYVSGQANDASASTYIRVWDGQQFLTPKTELGPGSSISGLSMLPVTTTNASSSLGQNALLVSGFINLGTRGNVSAAFFDGDNWTPYLVTSSSANGNDASTSSSSSALNSVFYFEQIPFIAPSNNKGSMPTPLVILVSIAISLGIVFLIVLCSMLFVHIKRKRDAKVNPQSNPGAYYGKPPRTPESLLAALKAASAPQDDDGGSDEKHDSGRYLQQPENQQLYNMSRSISQEHLHEQSLTPFNPMVPAAMTTARAAPVPPTAHSRSYSQQQQQYNLFGNTTAVNYNQGPVSNGAVTESYARPYSEIQRDSNTSSFYNNEYTNTREMSEIPSRYSPFNPFRNSEIGVAIAGGAGAAAGAATAAGVAAGANKNTVNTGQHQPQAVTYSNMAPPETSSMTVTPLPETVRWTNASPAAAAAMSSAVIPTAAATRVAMPTPPLQQQEEPPASQFMAVPTPSRSTPSPSGVNAIDGRASSKRMVEEYLTSKKTPATASDDGNKKQKYKSDFTSVMQAAIKNNADSPVATEEKPHLYYAKFDFSAREHGELGFEKADPIIVVDSSDDIWWMGYKADKSDGSFIQGVFPSNYVEIAVAIR</sequence>
<dbReference type="InterPro" id="IPR015915">
    <property type="entry name" value="Kelch-typ_b-propeller"/>
</dbReference>
<dbReference type="Pfam" id="PF12768">
    <property type="entry name" value="Rax2"/>
    <property type="match status" value="1"/>
</dbReference>